<evidence type="ECO:0000256" key="3">
    <source>
        <dbReference type="ARBA" id="ARBA00012438"/>
    </source>
</evidence>
<dbReference type="InterPro" id="IPR036890">
    <property type="entry name" value="HATPase_C_sf"/>
</dbReference>
<evidence type="ECO:0000259" key="17">
    <source>
        <dbReference type="PROSITE" id="PS50113"/>
    </source>
</evidence>
<evidence type="ECO:0000259" key="15">
    <source>
        <dbReference type="PROSITE" id="PS50110"/>
    </source>
</evidence>
<keyword evidence="4" id="KW-1003">Cell membrane</keyword>
<dbReference type="InterPro" id="IPR011006">
    <property type="entry name" value="CheY-like_superfamily"/>
</dbReference>
<evidence type="ECO:0000256" key="12">
    <source>
        <dbReference type="SAM" id="Coils"/>
    </source>
</evidence>
<dbReference type="PROSITE" id="PS50112">
    <property type="entry name" value="PAS"/>
    <property type="match status" value="1"/>
</dbReference>
<organism evidence="19 20">
    <name type="scientific">Ideonella paludis</name>
    <dbReference type="NCBI Taxonomy" id="1233411"/>
    <lineage>
        <taxon>Bacteria</taxon>
        <taxon>Pseudomonadati</taxon>
        <taxon>Pseudomonadota</taxon>
        <taxon>Betaproteobacteria</taxon>
        <taxon>Burkholderiales</taxon>
        <taxon>Sphaerotilaceae</taxon>
        <taxon>Ideonella</taxon>
    </lineage>
</organism>
<evidence type="ECO:0000256" key="1">
    <source>
        <dbReference type="ARBA" id="ARBA00000085"/>
    </source>
</evidence>
<evidence type="ECO:0000256" key="13">
    <source>
        <dbReference type="SAM" id="Phobius"/>
    </source>
</evidence>
<dbReference type="InterPro" id="IPR001789">
    <property type="entry name" value="Sig_transdc_resp-reg_receiver"/>
</dbReference>
<dbReference type="Pfam" id="PF00989">
    <property type="entry name" value="PAS"/>
    <property type="match status" value="1"/>
</dbReference>
<gene>
    <name evidence="19" type="ORF">KAK11_09535</name>
</gene>
<protein>
    <recommendedName>
        <fullName evidence="3">histidine kinase</fullName>
        <ecNumber evidence="3">2.7.13.3</ecNumber>
    </recommendedName>
</protein>
<feature type="domain" description="Histidine kinase" evidence="14">
    <location>
        <begin position="690"/>
        <end position="909"/>
    </location>
</feature>
<accession>A0ABS5DWQ6</accession>
<comment type="subcellular location">
    <subcellularLocation>
        <location evidence="2">Cell membrane</location>
        <topology evidence="2">Multi-pass membrane protein</topology>
    </subcellularLocation>
</comment>
<dbReference type="PROSITE" id="PS50110">
    <property type="entry name" value="RESPONSE_REGULATORY"/>
    <property type="match status" value="1"/>
</dbReference>
<evidence type="ECO:0000256" key="4">
    <source>
        <dbReference type="ARBA" id="ARBA00022475"/>
    </source>
</evidence>
<dbReference type="SMART" id="SM00387">
    <property type="entry name" value="HATPase_c"/>
    <property type="match status" value="1"/>
</dbReference>
<dbReference type="InterPro" id="IPR000014">
    <property type="entry name" value="PAS"/>
</dbReference>
<dbReference type="RefSeq" id="WP_210808626.1">
    <property type="nucleotide sequence ID" value="NZ_JAGQDG010000003.1"/>
</dbReference>
<feature type="domain" description="Response regulatory" evidence="15">
    <location>
        <begin position="932"/>
        <end position="1049"/>
    </location>
</feature>
<dbReference type="SUPFAM" id="SSF47384">
    <property type="entry name" value="Homodimeric domain of signal transducing histidine kinase"/>
    <property type="match status" value="1"/>
</dbReference>
<evidence type="ECO:0000256" key="6">
    <source>
        <dbReference type="ARBA" id="ARBA00022679"/>
    </source>
</evidence>
<dbReference type="Gene3D" id="1.10.287.130">
    <property type="match status" value="1"/>
</dbReference>
<dbReference type="SMART" id="SM01079">
    <property type="entry name" value="CHASE"/>
    <property type="match status" value="1"/>
</dbReference>
<dbReference type="EC" id="2.7.13.3" evidence="3"/>
<evidence type="ECO:0000259" key="18">
    <source>
        <dbReference type="PROSITE" id="PS50839"/>
    </source>
</evidence>
<evidence type="ECO:0000259" key="14">
    <source>
        <dbReference type="PROSITE" id="PS50109"/>
    </source>
</evidence>
<dbReference type="InterPro" id="IPR035965">
    <property type="entry name" value="PAS-like_dom_sf"/>
</dbReference>
<keyword evidence="12" id="KW-0175">Coiled coil</keyword>
<feature type="domain" description="PAC" evidence="17">
    <location>
        <begin position="621"/>
        <end position="673"/>
    </location>
</feature>
<feature type="transmembrane region" description="Helical" evidence="13">
    <location>
        <begin position="123"/>
        <end position="143"/>
    </location>
</feature>
<dbReference type="InterPro" id="IPR036097">
    <property type="entry name" value="HisK_dim/P_sf"/>
</dbReference>
<dbReference type="InterPro" id="IPR003594">
    <property type="entry name" value="HATPase_dom"/>
</dbReference>
<comment type="caution">
    <text evidence="19">The sequence shown here is derived from an EMBL/GenBank/DDBJ whole genome shotgun (WGS) entry which is preliminary data.</text>
</comment>
<keyword evidence="9 13" id="KW-1133">Transmembrane helix</keyword>
<dbReference type="PANTHER" id="PTHR43047">
    <property type="entry name" value="TWO-COMPONENT HISTIDINE PROTEIN KINASE"/>
    <property type="match status" value="1"/>
</dbReference>
<dbReference type="InterPro" id="IPR007895">
    <property type="entry name" value="MASE1"/>
</dbReference>
<keyword evidence="5 11" id="KW-0597">Phosphoprotein</keyword>
<dbReference type="Proteomes" id="UP000672097">
    <property type="component" value="Unassembled WGS sequence"/>
</dbReference>
<keyword evidence="6" id="KW-0808">Transferase</keyword>
<feature type="domain" description="CHASE" evidence="18">
    <location>
        <begin position="276"/>
        <end position="421"/>
    </location>
</feature>
<evidence type="ECO:0000256" key="11">
    <source>
        <dbReference type="PROSITE-ProRule" id="PRU00169"/>
    </source>
</evidence>
<dbReference type="PANTHER" id="PTHR43047:SF72">
    <property type="entry name" value="OSMOSENSING HISTIDINE PROTEIN KINASE SLN1"/>
    <property type="match status" value="1"/>
</dbReference>
<dbReference type="Gene3D" id="3.30.565.10">
    <property type="entry name" value="Histidine kinase-like ATPase, C-terminal domain"/>
    <property type="match status" value="1"/>
</dbReference>
<evidence type="ECO:0000256" key="10">
    <source>
        <dbReference type="ARBA" id="ARBA00023136"/>
    </source>
</evidence>
<dbReference type="SUPFAM" id="SSF55874">
    <property type="entry name" value="ATPase domain of HSP90 chaperone/DNA topoisomerase II/histidine kinase"/>
    <property type="match status" value="1"/>
</dbReference>
<dbReference type="SMART" id="SM00091">
    <property type="entry name" value="PAS"/>
    <property type="match status" value="1"/>
</dbReference>
<keyword evidence="20" id="KW-1185">Reference proteome</keyword>
<dbReference type="InterPro" id="IPR001610">
    <property type="entry name" value="PAC"/>
</dbReference>
<dbReference type="InterPro" id="IPR004358">
    <property type="entry name" value="Sig_transdc_His_kin-like_C"/>
</dbReference>
<dbReference type="Gene3D" id="3.40.50.2300">
    <property type="match status" value="1"/>
</dbReference>
<feature type="transmembrane region" description="Helical" evidence="13">
    <location>
        <begin position="83"/>
        <end position="103"/>
    </location>
</feature>
<dbReference type="CDD" id="cd00082">
    <property type="entry name" value="HisKA"/>
    <property type="match status" value="1"/>
</dbReference>
<dbReference type="InterPro" id="IPR013767">
    <property type="entry name" value="PAS_fold"/>
</dbReference>
<proteinExistence type="predicted"/>
<dbReference type="InterPro" id="IPR042240">
    <property type="entry name" value="CHASE_sf"/>
</dbReference>
<dbReference type="InterPro" id="IPR006189">
    <property type="entry name" value="CHASE_dom"/>
</dbReference>
<dbReference type="EMBL" id="JAGQDG010000003">
    <property type="protein sequence ID" value="MBQ0935568.1"/>
    <property type="molecule type" value="Genomic_DNA"/>
</dbReference>
<evidence type="ECO:0000256" key="8">
    <source>
        <dbReference type="ARBA" id="ARBA00022777"/>
    </source>
</evidence>
<dbReference type="SMART" id="SM00388">
    <property type="entry name" value="HisKA"/>
    <property type="match status" value="1"/>
</dbReference>
<dbReference type="PRINTS" id="PR00344">
    <property type="entry name" value="BCTRLSENSOR"/>
</dbReference>
<dbReference type="Pfam" id="PF00072">
    <property type="entry name" value="Response_reg"/>
    <property type="match status" value="1"/>
</dbReference>
<keyword evidence="8" id="KW-0418">Kinase</keyword>
<feature type="transmembrane region" description="Helical" evidence="13">
    <location>
        <begin position="491"/>
        <end position="512"/>
    </location>
</feature>
<dbReference type="Pfam" id="PF00512">
    <property type="entry name" value="HisKA"/>
    <property type="match status" value="1"/>
</dbReference>
<evidence type="ECO:0000256" key="9">
    <source>
        <dbReference type="ARBA" id="ARBA00022989"/>
    </source>
</evidence>
<dbReference type="InterPro" id="IPR003661">
    <property type="entry name" value="HisK_dim/P_dom"/>
</dbReference>
<feature type="transmembrane region" description="Helical" evidence="13">
    <location>
        <begin position="155"/>
        <end position="180"/>
    </location>
</feature>
<reference evidence="19 20" key="1">
    <citation type="submission" date="2021-04" db="EMBL/GenBank/DDBJ databases">
        <title>The genome sequence of type strain Ideonella paludis KCTC 32238.</title>
        <authorList>
            <person name="Liu Y."/>
        </authorList>
    </citation>
    <scope>NUCLEOTIDE SEQUENCE [LARGE SCALE GENOMIC DNA]</scope>
    <source>
        <strain evidence="19 20">KCTC 32238</strain>
    </source>
</reference>
<dbReference type="NCBIfam" id="TIGR00229">
    <property type="entry name" value="sensory_box"/>
    <property type="match status" value="1"/>
</dbReference>
<dbReference type="CDD" id="cd00130">
    <property type="entry name" value="PAS"/>
    <property type="match status" value="1"/>
</dbReference>
<dbReference type="SUPFAM" id="SSF55785">
    <property type="entry name" value="PYP-like sensor domain (PAS domain)"/>
    <property type="match status" value="1"/>
</dbReference>
<comment type="catalytic activity">
    <reaction evidence="1">
        <text>ATP + protein L-histidine = ADP + protein N-phospho-L-histidine.</text>
        <dbReference type="EC" id="2.7.13.3"/>
    </reaction>
</comment>
<dbReference type="InterPro" id="IPR000700">
    <property type="entry name" value="PAS-assoc_C"/>
</dbReference>
<dbReference type="SMART" id="SM00086">
    <property type="entry name" value="PAC"/>
    <property type="match status" value="1"/>
</dbReference>
<dbReference type="Gene3D" id="3.30.450.20">
    <property type="entry name" value="PAS domain"/>
    <property type="match status" value="1"/>
</dbReference>
<feature type="transmembrane region" description="Helical" evidence="13">
    <location>
        <begin position="192"/>
        <end position="213"/>
    </location>
</feature>
<keyword evidence="10 13" id="KW-0472">Membrane</keyword>
<evidence type="ECO:0000256" key="5">
    <source>
        <dbReference type="ARBA" id="ARBA00022553"/>
    </source>
</evidence>
<feature type="domain" description="PAS" evidence="16">
    <location>
        <begin position="547"/>
        <end position="617"/>
    </location>
</feature>
<evidence type="ECO:0000256" key="7">
    <source>
        <dbReference type="ARBA" id="ARBA00022692"/>
    </source>
</evidence>
<feature type="coiled-coil region" evidence="12">
    <location>
        <begin position="530"/>
        <end position="557"/>
    </location>
</feature>
<dbReference type="SMART" id="SM00448">
    <property type="entry name" value="REC"/>
    <property type="match status" value="1"/>
</dbReference>
<dbReference type="Pfam" id="PF05231">
    <property type="entry name" value="MASE1"/>
    <property type="match status" value="1"/>
</dbReference>
<dbReference type="PROSITE" id="PS50113">
    <property type="entry name" value="PAC"/>
    <property type="match status" value="1"/>
</dbReference>
<dbReference type="Gene3D" id="3.30.450.350">
    <property type="entry name" value="CHASE domain"/>
    <property type="match status" value="1"/>
</dbReference>
<dbReference type="SUPFAM" id="SSF52172">
    <property type="entry name" value="CheY-like"/>
    <property type="match status" value="1"/>
</dbReference>
<name>A0ABS5DWQ6_9BURK</name>
<keyword evidence="7 13" id="KW-0812">Transmembrane</keyword>
<evidence type="ECO:0000256" key="2">
    <source>
        <dbReference type="ARBA" id="ARBA00004651"/>
    </source>
</evidence>
<dbReference type="PROSITE" id="PS50839">
    <property type="entry name" value="CHASE"/>
    <property type="match status" value="1"/>
</dbReference>
<feature type="transmembrane region" description="Helical" evidence="13">
    <location>
        <begin position="45"/>
        <end position="71"/>
    </location>
</feature>
<evidence type="ECO:0000313" key="19">
    <source>
        <dbReference type="EMBL" id="MBQ0935568.1"/>
    </source>
</evidence>
<dbReference type="Pfam" id="PF03924">
    <property type="entry name" value="CHASE"/>
    <property type="match status" value="1"/>
</dbReference>
<dbReference type="InterPro" id="IPR005467">
    <property type="entry name" value="His_kinase_dom"/>
</dbReference>
<evidence type="ECO:0000313" key="20">
    <source>
        <dbReference type="Proteomes" id="UP000672097"/>
    </source>
</evidence>
<dbReference type="PROSITE" id="PS50109">
    <property type="entry name" value="HIS_KIN"/>
    <property type="match status" value="1"/>
</dbReference>
<sequence>MSLRSTWLTPFILTALVYGAAGKLALWLAVPPAFAAPLFPAAGVALAAILVYGWRMVPAVFVGSLIVNGPLGDLRMLNDAQALLTAAGIGVGAALQAALGAWWVRRHVQGELALDEPRDALALGLLGGPLACLLNASVATAMLRLSGAVSEEAMYATWLTWWSGDTLGVLIATPVALTVIGTPRSLWASRRLTVGLPLIAVTTVLVIATLLMARGDEERRLDQFNRDASQLANAVEVGLHEPLHALDALRGLFMVADNVTSAKMETATQAWLSMHNGLHAMGFAQRVSRAQIPAFEAAARADGLPDFKFFERPDGLAETQNESEVLAIRHIQPLSTNAAALGVNSLSAPAARGAIFQTLATDAPAASAGFRLTQAKGDETGVVIYRMVAAGPLPNGQTLSSPGVRGVVFVTLQTDAAVTALIGKAPAYLNWCLVDVSPTIGRARLAGALGCESATPGDLVLPRRIAFAGRQWELRVSAVSASLPGTQRWSLWFFSVVGLVAVAMLSALLLTITGRARRVEQAVAERTADLIREVEERQRTEAALRESEERIRNILDHVPLGIIYADVEGGIREANPQLRLQLGFDAIELHTRSLGALAHPSDRQALDALIRRIRRDPTGSVHQRLRLMRSDGQVVWMQMGLTALRNPQGEVWRLVGVFEDITEHLKLADAERAREHAESASRAKSDFLSRMSHELRTPLNAILGFTQLLALDKQPPLSPRQAERAAQVQHAGWHLLHMIDDMLDLTRIESGHMKLEPTAVSLSDMLTECLAMVQPAAEIQGIQLLQEFPQGPLHVLGDRTRVKQILTNLCSNAVKYNRPQGTVRCEVRRGGAGQVEIRVHDSGLGLNPEQLAGLFQPFNRAGREHSTIEGTGLGLVISRRLAELMAGTLVASSQDQQGSIFTLTLPEARAPQGQAISAQASARAQESYSAKRVVYVEDNETNAEVMKGVLSRRPQVSLSIAETGEMGLATILSELPDLVLLDMQLPDMDGLTILRALRANTSTRDIPVMMVSADATTVSIEQAFREGATDYVTKPLDIGIFLAQLDQLLEPSTRGLTSV</sequence>
<feature type="modified residue" description="4-aspartylphosphate" evidence="11">
    <location>
        <position position="982"/>
    </location>
</feature>
<dbReference type="Pfam" id="PF02518">
    <property type="entry name" value="HATPase_c"/>
    <property type="match status" value="1"/>
</dbReference>
<evidence type="ECO:0000259" key="16">
    <source>
        <dbReference type="PROSITE" id="PS50112"/>
    </source>
</evidence>